<dbReference type="EMBL" id="LAZR01053799">
    <property type="protein sequence ID" value="KKK79958.1"/>
    <property type="molecule type" value="Genomic_DNA"/>
</dbReference>
<evidence type="ECO:0000313" key="1">
    <source>
        <dbReference type="EMBL" id="KKK79958.1"/>
    </source>
</evidence>
<sequence>STRVKHINKYNLNSIRSQAILKISCYFHKNKH</sequence>
<accession>A0A0F8YEV8</accession>
<name>A0A0F8YEV8_9ZZZZ</name>
<dbReference type="AlphaFoldDB" id="A0A0F8YEV8"/>
<gene>
    <name evidence="1" type="ORF">LCGC14_2828310</name>
</gene>
<proteinExistence type="predicted"/>
<protein>
    <submittedName>
        <fullName evidence="1">Uncharacterized protein</fullName>
    </submittedName>
</protein>
<organism evidence="1">
    <name type="scientific">marine sediment metagenome</name>
    <dbReference type="NCBI Taxonomy" id="412755"/>
    <lineage>
        <taxon>unclassified sequences</taxon>
        <taxon>metagenomes</taxon>
        <taxon>ecological metagenomes</taxon>
    </lineage>
</organism>
<reference evidence="1" key="1">
    <citation type="journal article" date="2015" name="Nature">
        <title>Complex archaea that bridge the gap between prokaryotes and eukaryotes.</title>
        <authorList>
            <person name="Spang A."/>
            <person name="Saw J.H."/>
            <person name="Jorgensen S.L."/>
            <person name="Zaremba-Niedzwiedzka K."/>
            <person name="Martijn J."/>
            <person name="Lind A.E."/>
            <person name="van Eijk R."/>
            <person name="Schleper C."/>
            <person name="Guy L."/>
            <person name="Ettema T.J."/>
        </authorList>
    </citation>
    <scope>NUCLEOTIDE SEQUENCE</scope>
</reference>
<comment type="caution">
    <text evidence="1">The sequence shown here is derived from an EMBL/GenBank/DDBJ whole genome shotgun (WGS) entry which is preliminary data.</text>
</comment>
<feature type="non-terminal residue" evidence="1">
    <location>
        <position position="1"/>
    </location>
</feature>